<dbReference type="GO" id="GO:0000162">
    <property type="term" value="P:L-tryptophan biosynthetic process"/>
    <property type="evidence" value="ECO:0007669"/>
    <property type="project" value="TreeGrafter"/>
</dbReference>
<dbReference type="InterPro" id="IPR006062">
    <property type="entry name" value="His_biosynth"/>
</dbReference>
<organism evidence="6 7">
    <name type="scientific">Methylosinus trichosporium (strain ATCC 35070 / NCIMB 11131 / UNIQEM 75 / OB3b)</name>
    <dbReference type="NCBI Taxonomy" id="595536"/>
    <lineage>
        <taxon>Bacteria</taxon>
        <taxon>Pseudomonadati</taxon>
        <taxon>Pseudomonadota</taxon>
        <taxon>Alphaproteobacteria</taxon>
        <taxon>Hyphomicrobiales</taxon>
        <taxon>Methylocystaceae</taxon>
        <taxon>Methylosinus</taxon>
    </lineage>
</organism>
<accession>A0A2D2D5V8</accession>
<comment type="pathway">
    <text evidence="4">Amino-acid biosynthesis.</text>
</comment>
<dbReference type="Proteomes" id="UP000230709">
    <property type="component" value="Chromosome"/>
</dbReference>
<sequence>MHGREWNARRGRFDAPFLPHAGAAIWRLMQIIPVIDLKGGRVVRAVRGERADYAPIVSPLAASSAARDVVAGFFRLFDFPILYVADLDAIEGRPGHGETLAALAHAFPQIALWVDDGSADANRIAALCAAGVRPVIGSESLPAGDAPRIDAEAVLSLDFRGGRFLGPPALLDDVRLWPRDVIAMTLARVGSFEGPDVELISRLSRVAEGRRLFAAGGVRDAYDLDRLAEAGAAGALVASALHDGRLSVADLRRFAGL</sequence>
<proteinExistence type="inferred from homology"/>
<dbReference type="InterPro" id="IPR011060">
    <property type="entry name" value="RibuloseP-bd_barrel"/>
</dbReference>
<dbReference type="Gene3D" id="3.20.20.70">
    <property type="entry name" value="Aldolase class I"/>
    <property type="match status" value="1"/>
</dbReference>
<dbReference type="GO" id="GO:0000105">
    <property type="term" value="P:L-histidine biosynthetic process"/>
    <property type="evidence" value="ECO:0007669"/>
    <property type="project" value="UniProtKB-KW"/>
</dbReference>
<dbReference type="CDD" id="cd04723">
    <property type="entry name" value="HisA_HisF"/>
    <property type="match status" value="1"/>
</dbReference>
<dbReference type="InterPro" id="IPR044524">
    <property type="entry name" value="Isoase_HisA-like"/>
</dbReference>
<reference evidence="7" key="1">
    <citation type="submission" date="2017-10" db="EMBL/GenBank/DDBJ databases">
        <title>Completed PacBio SMRT sequence of Methylosinus trichosporium OB3b reveals presence of a third large plasmid.</title>
        <authorList>
            <person name="Charles T.C."/>
            <person name="Lynch M.D.J."/>
            <person name="Heil J.R."/>
            <person name="Cheng J."/>
        </authorList>
    </citation>
    <scope>NUCLEOTIDE SEQUENCE [LARGE SCALE GENOMIC DNA]</scope>
    <source>
        <strain evidence="7">OB3b</strain>
    </source>
</reference>
<comment type="similarity">
    <text evidence="1 5">Belongs to the HisA/HisF family.</text>
</comment>
<dbReference type="SUPFAM" id="SSF51366">
    <property type="entry name" value="Ribulose-phoshate binding barrel"/>
    <property type="match status" value="1"/>
</dbReference>
<dbReference type="PANTHER" id="PTHR43090">
    <property type="entry name" value="1-(5-PHOSPHORIBOSYL)-5-[(5-PHOSPHORIBOSYLAMINO)METHYLIDENEAMINO] IMIDAZOLE-4-CARBOXAMIDE ISOMERASE"/>
    <property type="match status" value="1"/>
</dbReference>
<dbReference type="Pfam" id="PF00977">
    <property type="entry name" value="His_biosynth"/>
    <property type="match status" value="2"/>
</dbReference>
<dbReference type="STRING" id="595536.GCA_000178815_02469"/>
<protein>
    <submittedName>
        <fullName evidence="6">Histidine biosynthesis protein</fullName>
    </submittedName>
</protein>
<evidence type="ECO:0000256" key="3">
    <source>
        <dbReference type="ARBA" id="ARBA00023102"/>
    </source>
</evidence>
<keyword evidence="3 5" id="KW-0368">Histidine biosynthesis</keyword>
<dbReference type="PANTHER" id="PTHR43090:SF2">
    <property type="entry name" value="1-(5-PHOSPHORIBOSYL)-5-[(5-PHOSPHORIBOSYLAMINO)METHYLIDENEAMINO] IMIDAZOLE-4-CARBOXAMIDE ISOMERASE"/>
    <property type="match status" value="1"/>
</dbReference>
<dbReference type="GO" id="GO:0003949">
    <property type="term" value="F:1-(5-phosphoribosyl)-5-[(5-phosphoribosylamino)methylideneamino]imidazole-4-carboxamide isomerase activity"/>
    <property type="evidence" value="ECO:0007669"/>
    <property type="project" value="InterPro"/>
</dbReference>
<dbReference type="InterPro" id="IPR013785">
    <property type="entry name" value="Aldolase_TIM"/>
</dbReference>
<evidence type="ECO:0000256" key="2">
    <source>
        <dbReference type="ARBA" id="ARBA00022605"/>
    </source>
</evidence>
<dbReference type="EMBL" id="CP023737">
    <property type="protein sequence ID" value="ATQ70388.1"/>
    <property type="molecule type" value="Genomic_DNA"/>
</dbReference>
<name>A0A2D2D5V8_METT3</name>
<evidence type="ECO:0000256" key="4">
    <source>
        <dbReference type="ARBA" id="ARBA00029440"/>
    </source>
</evidence>
<dbReference type="GO" id="GO:0005737">
    <property type="term" value="C:cytoplasm"/>
    <property type="evidence" value="ECO:0007669"/>
    <property type="project" value="TreeGrafter"/>
</dbReference>
<evidence type="ECO:0000256" key="5">
    <source>
        <dbReference type="RuleBase" id="RU003657"/>
    </source>
</evidence>
<dbReference type="KEGG" id="mtw:CQW49_13470"/>
<evidence type="ECO:0000313" key="6">
    <source>
        <dbReference type="EMBL" id="ATQ70388.1"/>
    </source>
</evidence>
<keyword evidence="2 5" id="KW-0028">Amino-acid biosynthesis</keyword>
<evidence type="ECO:0000256" key="1">
    <source>
        <dbReference type="ARBA" id="ARBA00009667"/>
    </source>
</evidence>
<gene>
    <name evidence="6" type="ORF">CQW49_13470</name>
</gene>
<keyword evidence="7" id="KW-1185">Reference proteome</keyword>
<evidence type="ECO:0000313" key="7">
    <source>
        <dbReference type="Proteomes" id="UP000230709"/>
    </source>
</evidence>
<dbReference type="AlphaFoldDB" id="A0A2D2D5V8"/>